<evidence type="ECO:0000256" key="3">
    <source>
        <dbReference type="ARBA" id="ARBA00023027"/>
    </source>
</evidence>
<dbReference type="CDD" id="cd12168">
    <property type="entry name" value="Mand_dh_like"/>
    <property type="match status" value="1"/>
</dbReference>
<evidence type="ECO:0000313" key="8">
    <source>
        <dbReference type="Proteomes" id="UP000664132"/>
    </source>
</evidence>
<evidence type="ECO:0000259" key="6">
    <source>
        <dbReference type="Pfam" id="PF02826"/>
    </source>
</evidence>
<protein>
    <recommendedName>
        <fullName evidence="9">Glycerate-and formate-dehydrogenase</fullName>
    </recommendedName>
</protein>
<evidence type="ECO:0000256" key="2">
    <source>
        <dbReference type="ARBA" id="ARBA00023002"/>
    </source>
</evidence>
<dbReference type="Proteomes" id="UP000664132">
    <property type="component" value="Unassembled WGS sequence"/>
</dbReference>
<dbReference type="PROSITE" id="PS00065">
    <property type="entry name" value="D_2_HYDROXYACID_DH_1"/>
    <property type="match status" value="1"/>
</dbReference>
<dbReference type="SUPFAM" id="SSF52283">
    <property type="entry name" value="Formate/glycerate dehydrogenase catalytic domain-like"/>
    <property type="match status" value="1"/>
</dbReference>
<dbReference type="Pfam" id="PF02826">
    <property type="entry name" value="2-Hacid_dh_C"/>
    <property type="match status" value="1"/>
</dbReference>
<evidence type="ECO:0000256" key="1">
    <source>
        <dbReference type="ARBA" id="ARBA00005854"/>
    </source>
</evidence>
<evidence type="ECO:0008006" key="9">
    <source>
        <dbReference type="Google" id="ProtNLM"/>
    </source>
</evidence>
<dbReference type="GO" id="GO:0030267">
    <property type="term" value="F:glyoxylate reductase (NADPH) activity"/>
    <property type="evidence" value="ECO:0007669"/>
    <property type="project" value="TreeGrafter"/>
</dbReference>
<dbReference type="PANTHER" id="PTHR10996:SF257">
    <property type="entry name" value="GLYOXYLATE REDUCTASE 1"/>
    <property type="match status" value="1"/>
</dbReference>
<feature type="domain" description="D-isomer specific 2-hydroxyacid dehydrogenase NAD-binding" evidence="6">
    <location>
        <begin position="128"/>
        <end position="303"/>
    </location>
</feature>
<comment type="caution">
    <text evidence="7">The sequence shown here is derived from an EMBL/GenBank/DDBJ whole genome shotgun (WGS) entry which is preliminary data.</text>
</comment>
<dbReference type="Gene3D" id="3.40.50.720">
    <property type="entry name" value="NAD(P)-binding Rossmann-like Domain"/>
    <property type="match status" value="2"/>
</dbReference>
<keyword evidence="3" id="KW-0520">NAD</keyword>
<dbReference type="InterPro" id="IPR006140">
    <property type="entry name" value="D-isomer_DH_NAD-bd"/>
</dbReference>
<evidence type="ECO:0000256" key="4">
    <source>
        <dbReference type="RuleBase" id="RU003719"/>
    </source>
</evidence>
<organism evidence="7 8">
    <name type="scientific">Cadophora malorum</name>
    <dbReference type="NCBI Taxonomy" id="108018"/>
    <lineage>
        <taxon>Eukaryota</taxon>
        <taxon>Fungi</taxon>
        <taxon>Dikarya</taxon>
        <taxon>Ascomycota</taxon>
        <taxon>Pezizomycotina</taxon>
        <taxon>Leotiomycetes</taxon>
        <taxon>Helotiales</taxon>
        <taxon>Ploettnerulaceae</taxon>
        <taxon>Cadophora</taxon>
    </lineage>
</organism>
<dbReference type="SUPFAM" id="SSF51735">
    <property type="entry name" value="NAD(P)-binding Rossmann-fold domains"/>
    <property type="match status" value="1"/>
</dbReference>
<dbReference type="PANTHER" id="PTHR10996">
    <property type="entry name" value="2-HYDROXYACID DEHYDROGENASE-RELATED"/>
    <property type="match status" value="1"/>
</dbReference>
<keyword evidence="8" id="KW-1185">Reference proteome</keyword>
<dbReference type="InterPro" id="IPR006139">
    <property type="entry name" value="D-isomer_2_OHA_DH_cat_dom"/>
</dbReference>
<dbReference type="InterPro" id="IPR029753">
    <property type="entry name" value="D-isomer_DH_CS"/>
</dbReference>
<dbReference type="FunFam" id="3.40.50.720:FF:000203">
    <property type="entry name" value="D-3-phosphoglycerate dehydrogenase (SerA)"/>
    <property type="match status" value="1"/>
</dbReference>
<evidence type="ECO:0000313" key="7">
    <source>
        <dbReference type="EMBL" id="KAG4420420.1"/>
    </source>
</evidence>
<feature type="domain" description="D-isomer specific 2-hydroxyacid dehydrogenase catalytic" evidence="5">
    <location>
        <begin position="59"/>
        <end position="335"/>
    </location>
</feature>
<dbReference type="Pfam" id="PF00389">
    <property type="entry name" value="2-Hacid_dh"/>
    <property type="match status" value="1"/>
</dbReference>
<dbReference type="GO" id="GO:0016618">
    <property type="term" value="F:hydroxypyruvate reductase [NAD(P)H] activity"/>
    <property type="evidence" value="ECO:0007669"/>
    <property type="project" value="TreeGrafter"/>
</dbReference>
<sequence length="340" mass="37067">MAPSIQEKPKVLALTQPKACGAEYLEDFKSRFQLDVLSVKNRKEALPAIADVVATSGPYSAFIILMGTAPFEPFDGELFAPLVPDCRVIVSASAGYNEFPVDWMTENGIWFCNTRNAVSEPTADMALFLTLAVCRDTTRAEKSARNGLWRNDHVPCTDPSGLTVGIIGLGAIGKHYARKVAVLNMKVQYHNRTRATPEIEAEYNATWCPTLESLLSTSDVISVSIPQNASTIGYLSEKEFSQMKDGVFLINTARGPIVDEKALIAALESGKVARAGLDVFDGEPQINPYFAQSEKVIIQPHLGGLTNRAARDAERECFANIEALFKTGRPVAPINEIKSV</sequence>
<proteinExistence type="inferred from homology"/>
<dbReference type="PROSITE" id="PS00671">
    <property type="entry name" value="D_2_HYDROXYACID_DH_3"/>
    <property type="match status" value="1"/>
</dbReference>
<evidence type="ECO:0000259" key="5">
    <source>
        <dbReference type="Pfam" id="PF00389"/>
    </source>
</evidence>
<dbReference type="EMBL" id="JAFJYH010000084">
    <property type="protein sequence ID" value="KAG4420420.1"/>
    <property type="molecule type" value="Genomic_DNA"/>
</dbReference>
<dbReference type="InterPro" id="IPR036291">
    <property type="entry name" value="NAD(P)-bd_dom_sf"/>
</dbReference>
<name>A0A8H7TF14_9HELO</name>
<dbReference type="GO" id="GO:0005829">
    <property type="term" value="C:cytosol"/>
    <property type="evidence" value="ECO:0007669"/>
    <property type="project" value="TreeGrafter"/>
</dbReference>
<dbReference type="GO" id="GO:0051287">
    <property type="term" value="F:NAD binding"/>
    <property type="evidence" value="ECO:0007669"/>
    <property type="project" value="InterPro"/>
</dbReference>
<dbReference type="InterPro" id="IPR050223">
    <property type="entry name" value="D-isomer_2-hydroxyacid_DH"/>
</dbReference>
<gene>
    <name evidence="7" type="ORF">IFR04_006436</name>
</gene>
<dbReference type="OrthoDB" id="9991913at2759"/>
<comment type="similarity">
    <text evidence="1 4">Belongs to the D-isomer specific 2-hydroxyacid dehydrogenase family.</text>
</comment>
<keyword evidence="2 4" id="KW-0560">Oxidoreductase</keyword>
<dbReference type="InterPro" id="IPR029752">
    <property type="entry name" value="D-isomer_DH_CS1"/>
</dbReference>
<reference evidence="7" key="1">
    <citation type="submission" date="2021-02" db="EMBL/GenBank/DDBJ databases">
        <title>Genome sequence Cadophora malorum strain M34.</title>
        <authorList>
            <person name="Stefanovic E."/>
            <person name="Vu D."/>
            <person name="Scully C."/>
            <person name="Dijksterhuis J."/>
            <person name="Roader J."/>
            <person name="Houbraken J."/>
        </authorList>
    </citation>
    <scope>NUCLEOTIDE SEQUENCE</scope>
    <source>
        <strain evidence="7">M34</strain>
    </source>
</reference>
<accession>A0A8H7TF14</accession>
<dbReference type="AlphaFoldDB" id="A0A8H7TF14"/>